<proteinExistence type="predicted"/>
<keyword evidence="3" id="KW-1185">Reference proteome</keyword>
<reference evidence="2" key="1">
    <citation type="submission" date="2020-09" db="EMBL/GenBank/DDBJ databases">
        <title>Genome-Enabled Discovery of Anthraquinone Biosynthesis in Senna tora.</title>
        <authorList>
            <person name="Kang S.-H."/>
            <person name="Pandey R.P."/>
            <person name="Lee C.-M."/>
            <person name="Sim J.-S."/>
            <person name="Jeong J.-T."/>
            <person name="Choi B.-S."/>
            <person name="Jung M."/>
            <person name="Ginzburg D."/>
            <person name="Zhao K."/>
            <person name="Won S.Y."/>
            <person name="Oh T.-J."/>
            <person name="Yu Y."/>
            <person name="Kim N.-H."/>
            <person name="Lee O.R."/>
            <person name="Lee T.-H."/>
            <person name="Bashyal P."/>
            <person name="Kim T.-S."/>
            <person name="Lee W.-H."/>
            <person name="Kawkins C."/>
            <person name="Kim C.-K."/>
            <person name="Kim J.S."/>
            <person name="Ahn B.O."/>
            <person name="Rhee S.Y."/>
            <person name="Sohng J.K."/>
        </authorList>
    </citation>
    <scope>NUCLEOTIDE SEQUENCE</scope>
    <source>
        <tissue evidence="2">Leaf</tissue>
    </source>
</reference>
<evidence type="ECO:0000313" key="2">
    <source>
        <dbReference type="EMBL" id="KAF7810204.1"/>
    </source>
</evidence>
<accession>A0A834SUL0</accession>
<dbReference type="Proteomes" id="UP000634136">
    <property type="component" value="Unassembled WGS sequence"/>
</dbReference>
<organism evidence="2 3">
    <name type="scientific">Senna tora</name>
    <dbReference type="NCBI Taxonomy" id="362788"/>
    <lineage>
        <taxon>Eukaryota</taxon>
        <taxon>Viridiplantae</taxon>
        <taxon>Streptophyta</taxon>
        <taxon>Embryophyta</taxon>
        <taxon>Tracheophyta</taxon>
        <taxon>Spermatophyta</taxon>
        <taxon>Magnoliopsida</taxon>
        <taxon>eudicotyledons</taxon>
        <taxon>Gunneridae</taxon>
        <taxon>Pentapetalae</taxon>
        <taxon>rosids</taxon>
        <taxon>fabids</taxon>
        <taxon>Fabales</taxon>
        <taxon>Fabaceae</taxon>
        <taxon>Caesalpinioideae</taxon>
        <taxon>Cassia clade</taxon>
        <taxon>Senna</taxon>
    </lineage>
</organism>
<comment type="caution">
    <text evidence="2">The sequence shown here is derived from an EMBL/GenBank/DDBJ whole genome shotgun (WGS) entry which is preliminary data.</text>
</comment>
<dbReference type="OrthoDB" id="1431376at2759"/>
<protein>
    <submittedName>
        <fullName evidence="2">Uncharacterized protein</fullName>
    </submittedName>
</protein>
<dbReference type="EMBL" id="JAAIUW010000011">
    <property type="protein sequence ID" value="KAF7810204.1"/>
    <property type="molecule type" value="Genomic_DNA"/>
</dbReference>
<evidence type="ECO:0000313" key="3">
    <source>
        <dbReference type="Proteomes" id="UP000634136"/>
    </source>
</evidence>
<name>A0A834SUL0_9FABA</name>
<sequence length="78" mass="8122">MASPSLLTLACDPSGGTKVLELGLGFTWLGWALGSWFLNRRAPREAGFTEQRKPPAHDSGGITGCGSPSPLCHLSLAA</sequence>
<evidence type="ECO:0000256" key="1">
    <source>
        <dbReference type="SAM" id="MobiDB-lite"/>
    </source>
</evidence>
<gene>
    <name evidence="2" type="ORF">G2W53_036947</name>
</gene>
<feature type="region of interest" description="Disordered" evidence="1">
    <location>
        <begin position="47"/>
        <end position="69"/>
    </location>
</feature>
<dbReference type="AntiFam" id="ANF00038">
    <property type="entry name" value="Overlaps SRP RNA, same strand"/>
</dbReference>
<dbReference type="AlphaFoldDB" id="A0A834SUL0"/>